<organism evidence="3 4">
    <name type="scientific">Kwoniella mangroviensis CBS 10435</name>
    <dbReference type="NCBI Taxonomy" id="1331196"/>
    <lineage>
        <taxon>Eukaryota</taxon>
        <taxon>Fungi</taxon>
        <taxon>Dikarya</taxon>
        <taxon>Basidiomycota</taxon>
        <taxon>Agaricomycotina</taxon>
        <taxon>Tremellomycetes</taxon>
        <taxon>Tremellales</taxon>
        <taxon>Cryptococcaceae</taxon>
        <taxon>Kwoniella</taxon>
    </lineage>
</organism>
<evidence type="ECO:0000313" key="3">
    <source>
        <dbReference type="EMBL" id="OCF60224.1"/>
    </source>
</evidence>
<feature type="compositionally biased region" description="Polar residues" evidence="1">
    <location>
        <begin position="41"/>
        <end position="56"/>
    </location>
</feature>
<keyword evidence="2" id="KW-0472">Membrane</keyword>
<protein>
    <submittedName>
        <fullName evidence="3">Uncharacterized protein</fullName>
    </submittedName>
</protein>
<reference evidence="3 4" key="1">
    <citation type="submission" date="2013-07" db="EMBL/GenBank/DDBJ databases">
        <title>The Genome Sequence of Kwoniella mangroviensis CBS10435.</title>
        <authorList>
            <consortium name="The Broad Institute Genome Sequencing Platform"/>
            <person name="Cuomo C."/>
            <person name="Litvintseva A."/>
            <person name="Chen Y."/>
            <person name="Heitman J."/>
            <person name="Sun S."/>
            <person name="Springer D."/>
            <person name="Dromer F."/>
            <person name="Young S.K."/>
            <person name="Zeng Q."/>
            <person name="Gargeya S."/>
            <person name="Fitzgerald M."/>
            <person name="Abouelleil A."/>
            <person name="Alvarado L."/>
            <person name="Berlin A.M."/>
            <person name="Chapman S.B."/>
            <person name="Dewar J."/>
            <person name="Goldberg J."/>
            <person name="Griggs A."/>
            <person name="Gujja S."/>
            <person name="Hansen M."/>
            <person name="Howarth C."/>
            <person name="Imamovic A."/>
            <person name="Larimer J."/>
            <person name="McCowan C."/>
            <person name="Murphy C."/>
            <person name="Pearson M."/>
            <person name="Priest M."/>
            <person name="Roberts A."/>
            <person name="Saif S."/>
            <person name="Shea T."/>
            <person name="Sykes S."/>
            <person name="Wortman J."/>
            <person name="Nusbaum C."/>
            <person name="Birren B."/>
        </authorList>
    </citation>
    <scope>NUCLEOTIDE SEQUENCE [LARGE SCALE GENOMIC DNA]</scope>
    <source>
        <strain evidence="3 4">CBS 10435</strain>
    </source>
</reference>
<feature type="transmembrane region" description="Helical" evidence="2">
    <location>
        <begin position="119"/>
        <end position="140"/>
    </location>
</feature>
<evidence type="ECO:0000256" key="2">
    <source>
        <dbReference type="SAM" id="Phobius"/>
    </source>
</evidence>
<proteinExistence type="predicted"/>
<feature type="region of interest" description="Disordered" evidence="1">
    <location>
        <begin position="1"/>
        <end position="110"/>
    </location>
</feature>
<reference evidence="4" key="2">
    <citation type="submission" date="2013-12" db="EMBL/GenBank/DDBJ databases">
        <title>Evolution of pathogenesis and genome organization in the Tremellales.</title>
        <authorList>
            <person name="Cuomo C."/>
            <person name="Litvintseva A."/>
            <person name="Heitman J."/>
            <person name="Chen Y."/>
            <person name="Sun S."/>
            <person name="Springer D."/>
            <person name="Dromer F."/>
            <person name="Young S."/>
            <person name="Zeng Q."/>
            <person name="Chapman S."/>
            <person name="Gujja S."/>
            <person name="Saif S."/>
            <person name="Birren B."/>
        </authorList>
    </citation>
    <scope>NUCLEOTIDE SEQUENCE [LARGE SCALE GENOMIC DNA]</scope>
    <source>
        <strain evidence="4">CBS 10435</strain>
    </source>
</reference>
<dbReference type="OrthoDB" id="2526823at2759"/>
<keyword evidence="2" id="KW-0812">Transmembrane</keyword>
<evidence type="ECO:0000256" key="1">
    <source>
        <dbReference type="SAM" id="MobiDB-lite"/>
    </source>
</evidence>
<sequence>MSSATLPNSFNSKKREYRSEPGPSRRQPKKSDDDVWEDLDNSFTRQPKTPERVSNQSGRNSPSGSTISSPSRRPIHSSRTPKSRSTPIKPIPTRPQPSRQTRPAIPSPTPASLTDTLNILLLPFRLLLAPLHFLLSPFLAHLANGVLLLTIGSLAAYFILPLLPSIILKLLGRAIRYLSSDFISRTFGFGQDSDIILGKELLLLPAKTLATPACLLTGLLCQTSLLSHHLNGTNSPARPFWASWGSGEEQDEDPVDIGQYARALAQEARGARDIFDSVRMLGQGGVAGGLNYVKIWELAVTVNTGSTLEGKGIFAEQIKDLGDMTRDLSDEIVHIDSKTVNAFSWLQWEVSDFRDLVNLLSLPAPTRPTSTVLSRKLHSLLLRLSTELDTIYALTSTAAQHASQASVHGQSLDSELSRTATGLRYEKDRSPGWKLLYDKSSHFFVGGEPSKIELVERDLKITTKTIGDIRRLSRNLEDTRTKVKVYRDQLGMFSASMMGFHLGSSDDVGLGPEEEVRVLSEVVDGLTRAVGMAKTEQRKGRVDVLEIDQ</sequence>
<gene>
    <name evidence="3" type="ORF">L486_02904</name>
</gene>
<name>A0A1B9IXR7_9TREE</name>
<feature type="compositionally biased region" description="Low complexity" evidence="1">
    <location>
        <begin position="57"/>
        <end position="72"/>
    </location>
</feature>
<evidence type="ECO:0000313" key="4">
    <source>
        <dbReference type="Proteomes" id="UP000092583"/>
    </source>
</evidence>
<dbReference type="Proteomes" id="UP000092583">
    <property type="component" value="Unassembled WGS sequence"/>
</dbReference>
<feature type="compositionally biased region" description="Basic residues" evidence="1">
    <location>
        <begin position="73"/>
        <end position="82"/>
    </location>
</feature>
<feature type="compositionally biased region" description="Polar residues" evidence="1">
    <location>
        <begin position="1"/>
        <end position="11"/>
    </location>
</feature>
<keyword evidence="2" id="KW-1133">Transmembrane helix</keyword>
<feature type="transmembrane region" description="Helical" evidence="2">
    <location>
        <begin position="146"/>
        <end position="168"/>
    </location>
</feature>
<accession>A0A1B9IXR7</accession>
<keyword evidence="4" id="KW-1185">Reference proteome</keyword>
<dbReference type="EMBL" id="KI669460">
    <property type="protein sequence ID" value="OCF60224.1"/>
    <property type="molecule type" value="Genomic_DNA"/>
</dbReference>
<dbReference type="AlphaFoldDB" id="A0A1B9IXR7"/>